<proteinExistence type="predicted"/>
<evidence type="ECO:0000256" key="1">
    <source>
        <dbReference type="SAM" id="MobiDB-lite"/>
    </source>
</evidence>
<feature type="compositionally biased region" description="Basic and acidic residues" evidence="1">
    <location>
        <begin position="1"/>
        <end position="12"/>
    </location>
</feature>
<accession>A0A4Y2VVM7</accession>
<keyword evidence="3" id="KW-1185">Reference proteome</keyword>
<name>A0A4Y2VVM7_ARAVE</name>
<dbReference type="Proteomes" id="UP000499080">
    <property type="component" value="Unassembled WGS sequence"/>
</dbReference>
<reference evidence="2 3" key="1">
    <citation type="journal article" date="2019" name="Sci. Rep.">
        <title>Orb-weaving spider Araneus ventricosus genome elucidates the spidroin gene catalogue.</title>
        <authorList>
            <person name="Kono N."/>
            <person name="Nakamura H."/>
            <person name="Ohtoshi R."/>
            <person name="Moran D.A.P."/>
            <person name="Shinohara A."/>
            <person name="Yoshida Y."/>
            <person name="Fujiwara M."/>
            <person name="Mori M."/>
            <person name="Tomita M."/>
            <person name="Arakawa K."/>
        </authorList>
    </citation>
    <scope>NUCLEOTIDE SEQUENCE [LARGE SCALE GENOMIC DNA]</scope>
</reference>
<evidence type="ECO:0000313" key="2">
    <source>
        <dbReference type="EMBL" id="GBO27827.1"/>
    </source>
</evidence>
<dbReference type="AlphaFoldDB" id="A0A4Y2VVM7"/>
<organism evidence="2 3">
    <name type="scientific">Araneus ventricosus</name>
    <name type="common">Orbweaver spider</name>
    <name type="synonym">Epeira ventricosa</name>
    <dbReference type="NCBI Taxonomy" id="182803"/>
    <lineage>
        <taxon>Eukaryota</taxon>
        <taxon>Metazoa</taxon>
        <taxon>Ecdysozoa</taxon>
        <taxon>Arthropoda</taxon>
        <taxon>Chelicerata</taxon>
        <taxon>Arachnida</taxon>
        <taxon>Araneae</taxon>
        <taxon>Araneomorphae</taxon>
        <taxon>Entelegynae</taxon>
        <taxon>Araneoidea</taxon>
        <taxon>Araneidae</taxon>
        <taxon>Araneus</taxon>
    </lineage>
</organism>
<evidence type="ECO:0000313" key="3">
    <source>
        <dbReference type="Proteomes" id="UP000499080"/>
    </source>
</evidence>
<dbReference type="EMBL" id="BGPR01050874">
    <property type="protein sequence ID" value="GBO27827.1"/>
    <property type="molecule type" value="Genomic_DNA"/>
</dbReference>
<gene>
    <name evidence="2" type="ORF">AVEN_273574_1</name>
</gene>
<feature type="region of interest" description="Disordered" evidence="1">
    <location>
        <begin position="1"/>
        <end position="20"/>
    </location>
</feature>
<sequence length="119" mass="13483">MSRSVQPDDHVESGQAEHPPGFFCNIPLTTLNQWSTLPVHDKKVRGNCMNESETPPKVERGTPTRFLAVLFSHWQPSAIFVPMMMHTSHRLILRAFFHSRCSVLLLRASSASSTWPERG</sequence>
<comment type="caution">
    <text evidence="2">The sequence shown here is derived from an EMBL/GenBank/DDBJ whole genome shotgun (WGS) entry which is preliminary data.</text>
</comment>
<protein>
    <submittedName>
        <fullName evidence="2">Uncharacterized protein</fullName>
    </submittedName>
</protein>